<protein>
    <submittedName>
        <fullName evidence="4">Tol-pal system-associated acyl-CoA thioesterase</fullName>
    </submittedName>
</protein>
<dbReference type="GO" id="GO:0047617">
    <property type="term" value="F:fatty acyl-CoA hydrolase activity"/>
    <property type="evidence" value="ECO:0007669"/>
    <property type="project" value="TreeGrafter"/>
</dbReference>
<evidence type="ECO:0000313" key="4">
    <source>
        <dbReference type="EMBL" id="PKU26435.1"/>
    </source>
</evidence>
<evidence type="ECO:0000259" key="3">
    <source>
        <dbReference type="Pfam" id="PF03061"/>
    </source>
</evidence>
<comment type="caution">
    <text evidence="4">The sequence shown here is derived from an EMBL/GenBank/DDBJ whole genome shotgun (WGS) entry which is preliminary data.</text>
</comment>
<dbReference type="RefSeq" id="WP_101248665.1">
    <property type="nucleotide sequence ID" value="NZ_PIUM01000001.1"/>
</dbReference>
<dbReference type="NCBIfam" id="TIGR02799">
    <property type="entry name" value="thio_ybgC"/>
    <property type="match status" value="1"/>
</dbReference>
<dbReference type="InterPro" id="IPR006684">
    <property type="entry name" value="YbgC/YbaW"/>
</dbReference>
<dbReference type="FunFam" id="3.10.129.10:FF:000004">
    <property type="entry name" value="Tol-pal system-associated acyl-CoA thioesterase"/>
    <property type="match status" value="1"/>
</dbReference>
<dbReference type="InterPro" id="IPR029069">
    <property type="entry name" value="HotDog_dom_sf"/>
</dbReference>
<dbReference type="Pfam" id="PF03061">
    <property type="entry name" value="4HBT"/>
    <property type="match status" value="1"/>
</dbReference>
<organism evidence="4 5">
    <name type="scientific">Telmatospirillum siberiense</name>
    <dbReference type="NCBI Taxonomy" id="382514"/>
    <lineage>
        <taxon>Bacteria</taxon>
        <taxon>Pseudomonadati</taxon>
        <taxon>Pseudomonadota</taxon>
        <taxon>Alphaproteobacteria</taxon>
        <taxon>Rhodospirillales</taxon>
        <taxon>Rhodospirillaceae</taxon>
        <taxon>Telmatospirillum</taxon>
    </lineage>
</organism>
<dbReference type="OrthoDB" id="9808429at2"/>
<dbReference type="SUPFAM" id="SSF54637">
    <property type="entry name" value="Thioesterase/thiol ester dehydrase-isomerase"/>
    <property type="match status" value="1"/>
</dbReference>
<dbReference type="EMBL" id="PIUM01000001">
    <property type="protein sequence ID" value="PKU26435.1"/>
    <property type="molecule type" value="Genomic_DNA"/>
</dbReference>
<evidence type="ECO:0000313" key="5">
    <source>
        <dbReference type="Proteomes" id="UP000233293"/>
    </source>
</evidence>
<dbReference type="AlphaFoldDB" id="A0A2N3Q1A6"/>
<dbReference type="InterPro" id="IPR050563">
    <property type="entry name" value="4-hydroxybenzoyl-CoA_TE"/>
</dbReference>
<proteinExistence type="inferred from homology"/>
<dbReference type="PANTHER" id="PTHR31793">
    <property type="entry name" value="4-HYDROXYBENZOYL-COA THIOESTERASE FAMILY MEMBER"/>
    <property type="match status" value="1"/>
</dbReference>
<dbReference type="Proteomes" id="UP000233293">
    <property type="component" value="Unassembled WGS sequence"/>
</dbReference>
<dbReference type="PANTHER" id="PTHR31793:SF37">
    <property type="entry name" value="ACYL-COA THIOESTER HYDROLASE YBGC"/>
    <property type="match status" value="1"/>
</dbReference>
<name>A0A2N3Q1A6_9PROT</name>
<evidence type="ECO:0000256" key="2">
    <source>
        <dbReference type="ARBA" id="ARBA00022801"/>
    </source>
</evidence>
<keyword evidence="5" id="KW-1185">Reference proteome</keyword>
<evidence type="ECO:0000256" key="1">
    <source>
        <dbReference type="ARBA" id="ARBA00005953"/>
    </source>
</evidence>
<dbReference type="PIRSF" id="PIRSF003230">
    <property type="entry name" value="YbgC"/>
    <property type="match status" value="1"/>
</dbReference>
<dbReference type="InterPro" id="IPR014166">
    <property type="entry name" value="Tol-Pal_acyl-CoA_thioesterase"/>
</dbReference>
<keyword evidence="2" id="KW-0378">Hydrolase</keyword>
<feature type="domain" description="Thioesterase" evidence="3">
    <location>
        <begin position="30"/>
        <end position="113"/>
    </location>
</feature>
<accession>A0A2N3Q1A6</accession>
<comment type="similarity">
    <text evidence="1">Belongs to the 4-hydroxybenzoyl-CoA thioesterase family.</text>
</comment>
<dbReference type="Gene3D" id="3.10.129.10">
    <property type="entry name" value="Hotdog Thioesterase"/>
    <property type="match status" value="1"/>
</dbReference>
<dbReference type="NCBIfam" id="TIGR00051">
    <property type="entry name" value="YbgC/FadM family acyl-CoA thioesterase"/>
    <property type="match status" value="1"/>
</dbReference>
<dbReference type="InterPro" id="IPR006683">
    <property type="entry name" value="Thioestr_dom"/>
</dbReference>
<sequence length="149" mass="17100">MADAALSGRMDGKIHFFPLRVYYADTDAGNIVYHATYLDFAERARTEMMRLFGLDHTQLRTDHGLLFAVRSCEIDYRRPARLDDLLEIRSHLTHLGGASLHISQSIWRGEEVLVHLDIRLVCMHFDGRAMRIPAAIRSDLQDFLSEKAD</sequence>
<dbReference type="CDD" id="cd00586">
    <property type="entry name" value="4HBT"/>
    <property type="match status" value="1"/>
</dbReference>
<reference evidence="5" key="1">
    <citation type="submission" date="2017-12" db="EMBL/GenBank/DDBJ databases">
        <title>Draft genome sequence of Telmatospirillum siberiense 26-4b1T, an acidotolerant peatland alphaproteobacterium potentially involved in sulfur cycling.</title>
        <authorList>
            <person name="Hausmann B."/>
            <person name="Pjevac P."/>
            <person name="Schreck K."/>
            <person name="Herbold C.W."/>
            <person name="Daims H."/>
            <person name="Wagner M."/>
            <person name="Pester M."/>
            <person name="Loy A."/>
        </authorList>
    </citation>
    <scope>NUCLEOTIDE SEQUENCE [LARGE SCALE GENOMIC DNA]</scope>
    <source>
        <strain evidence="5">26-4b1</strain>
    </source>
</reference>
<gene>
    <name evidence="4" type="primary">ybgC</name>
    <name evidence="4" type="ORF">CWS72_00870</name>
</gene>